<proteinExistence type="inferred from homology"/>
<evidence type="ECO:0000256" key="8">
    <source>
        <dbReference type="SAM" id="SignalP"/>
    </source>
</evidence>
<keyword evidence="8" id="KW-0732">Signal</keyword>
<evidence type="ECO:0000256" key="7">
    <source>
        <dbReference type="RuleBase" id="RU610713"/>
    </source>
</evidence>
<protein>
    <recommendedName>
        <fullName evidence="7">Hyaluronidase</fullName>
        <ecNumber evidence="7">3.2.1.35</ecNumber>
    </recommendedName>
</protein>
<evidence type="ECO:0000256" key="2">
    <source>
        <dbReference type="ARBA" id="ARBA00023157"/>
    </source>
</evidence>
<feature type="active site" description="Proton donor" evidence="4">
    <location>
        <position position="146"/>
    </location>
</feature>
<feature type="disulfide bond" evidence="6">
    <location>
        <begin position="359"/>
        <end position="370"/>
    </location>
</feature>
<dbReference type="PANTHER" id="PTHR11769">
    <property type="entry name" value="HYALURONIDASE"/>
    <property type="match status" value="1"/>
</dbReference>
<comment type="caution">
    <text evidence="9">The sequence shown here is derived from an EMBL/GenBank/DDBJ whole genome shotgun (WGS) entry which is preliminary data.</text>
</comment>
<dbReference type="Gene3D" id="3.20.20.70">
    <property type="entry name" value="Aldolase class I"/>
    <property type="match status" value="1"/>
</dbReference>
<feature type="disulfide bond" evidence="6">
    <location>
        <begin position="62"/>
        <end position="334"/>
    </location>
</feature>
<evidence type="ECO:0000256" key="6">
    <source>
        <dbReference type="PIRSR" id="PIRSR038193-3"/>
    </source>
</evidence>
<dbReference type="GO" id="GO:0005975">
    <property type="term" value="P:carbohydrate metabolic process"/>
    <property type="evidence" value="ECO:0007669"/>
    <property type="project" value="UniProtKB-UniRule"/>
</dbReference>
<evidence type="ECO:0000313" key="9">
    <source>
        <dbReference type="EMBL" id="PVD28254.1"/>
    </source>
</evidence>
<dbReference type="EC" id="3.2.1.35" evidence="7"/>
<reference evidence="9 10" key="1">
    <citation type="submission" date="2018-04" db="EMBL/GenBank/DDBJ databases">
        <title>The genome of golden apple snail Pomacea canaliculata provides insight into stress tolerance and invasive adaptation.</title>
        <authorList>
            <person name="Liu C."/>
            <person name="Liu B."/>
            <person name="Ren Y."/>
            <person name="Zhang Y."/>
            <person name="Wang H."/>
            <person name="Li S."/>
            <person name="Jiang F."/>
            <person name="Yin L."/>
            <person name="Zhang G."/>
            <person name="Qian W."/>
            <person name="Fan W."/>
        </authorList>
    </citation>
    <scope>NUCLEOTIDE SEQUENCE [LARGE SCALE GENOMIC DNA]</scope>
    <source>
        <strain evidence="9">SZHN2017</strain>
        <tissue evidence="9">Muscle</tissue>
    </source>
</reference>
<keyword evidence="2 6" id="KW-1015">Disulfide bond</keyword>
<dbReference type="SMR" id="A0A2T7P4A1"/>
<dbReference type="AlphaFoldDB" id="A0A2T7P4A1"/>
<feature type="chain" id="PRO_5015432188" description="Hyaluronidase" evidence="8">
    <location>
        <begin position="28"/>
        <end position="436"/>
    </location>
</feature>
<keyword evidence="7" id="KW-0378">Hydrolase</keyword>
<feature type="glycosylation site" description="N-linked (GlcNAc...) asparagine" evidence="5">
    <location>
        <position position="351"/>
    </location>
</feature>
<feature type="disulfide bond" evidence="6">
    <location>
        <begin position="364"/>
        <end position="421"/>
    </location>
</feature>
<dbReference type="Pfam" id="PF01630">
    <property type="entry name" value="Glyco_hydro_56"/>
    <property type="match status" value="1"/>
</dbReference>
<evidence type="ECO:0000313" key="10">
    <source>
        <dbReference type="Proteomes" id="UP000245119"/>
    </source>
</evidence>
<dbReference type="GO" id="GO:0004415">
    <property type="term" value="F:hyalurononglucosaminidase activity"/>
    <property type="evidence" value="ECO:0007669"/>
    <property type="project" value="UniProtKB-UniRule"/>
</dbReference>
<gene>
    <name evidence="9" type="ORF">C0Q70_10841</name>
</gene>
<sequence>MRCQKIPLAPIFILLLLLSIEPWIASAVVTQNPSYLGAACTADFLLPDRPFLVVWNEPTGGCESHGINLNLGAWNIVENNNDSFSGDNMVIYYGLGDWPTYDAKTKVKNNGGVPQAGNLTYHLKEVQQEVLNLKSNFSGISVIDFESWRPLYVHNFDSLAVYQQLSLEIVHEKYPNMSQKAAELEAQREFDAGARNFFEGTLNATYDLRPGGHWGYYGFPRNWGGPGGEAQNDLLAYIWTKSTGLYPRIYMSDEAAYLPVEKYIQGTVNETLRVWAKYSEPGTLILPYTLCQENGTNFFSEENLTLAIGLPANMGAAGVVIWGSSSFLHTPNECLLLQKYISTILGPYVKNLTDFFTSCSSKLCSGHGRCIRRDLEAIVQFHLKASGREHCQLRESPVQLKENEDWSKRRSSSSPYDDYVCRCLKGWMGEHCEKSL</sequence>
<name>A0A2T7P4A1_POMCA</name>
<evidence type="ECO:0000256" key="3">
    <source>
        <dbReference type="PIRNR" id="PIRNR038193"/>
    </source>
</evidence>
<feature type="signal peptide" evidence="8">
    <location>
        <begin position="1"/>
        <end position="27"/>
    </location>
</feature>
<evidence type="ECO:0000256" key="5">
    <source>
        <dbReference type="PIRSR" id="PIRSR038193-2"/>
    </source>
</evidence>
<comment type="similarity">
    <text evidence="1 3 7">Belongs to the glycosyl hydrolase 56 family.</text>
</comment>
<dbReference type="PRINTS" id="PR00846">
    <property type="entry name" value="GLHYDRLASE56"/>
</dbReference>
<keyword evidence="10" id="KW-1185">Reference proteome</keyword>
<dbReference type="OrthoDB" id="5796153at2759"/>
<evidence type="ECO:0000256" key="4">
    <source>
        <dbReference type="PIRSR" id="PIRSR038193-1"/>
    </source>
</evidence>
<dbReference type="SUPFAM" id="SSF51445">
    <property type="entry name" value="(Trans)glycosidases"/>
    <property type="match status" value="1"/>
</dbReference>
<dbReference type="InterPro" id="IPR013785">
    <property type="entry name" value="Aldolase_TIM"/>
</dbReference>
<accession>A0A2T7P4A1</accession>
<comment type="catalytic activity">
    <reaction evidence="7">
        <text>Random hydrolysis of (1-&gt;4)-linkages between N-acetyl-beta-D-glucosamine and D-glucuronate residues in hyaluronate.</text>
        <dbReference type="EC" id="3.2.1.35"/>
    </reaction>
</comment>
<dbReference type="PANTHER" id="PTHR11769:SF35">
    <property type="entry name" value="HYALURONIDASE"/>
    <property type="match status" value="1"/>
</dbReference>
<dbReference type="OMA" id="DKKNVYR"/>
<dbReference type="InterPro" id="IPR018155">
    <property type="entry name" value="Hyaluronidase"/>
</dbReference>
<keyword evidence="7" id="KW-0326">Glycosidase</keyword>
<dbReference type="EMBL" id="PZQS01000006">
    <property type="protein sequence ID" value="PVD28254.1"/>
    <property type="molecule type" value="Genomic_DNA"/>
</dbReference>
<dbReference type="PIRSF" id="PIRSF038193">
    <property type="entry name" value="Hyaluronidase"/>
    <property type="match status" value="1"/>
</dbReference>
<dbReference type="InterPro" id="IPR017853">
    <property type="entry name" value="GH"/>
</dbReference>
<dbReference type="GO" id="GO:0030214">
    <property type="term" value="P:hyaluronan catabolic process"/>
    <property type="evidence" value="ECO:0007669"/>
    <property type="project" value="TreeGrafter"/>
</dbReference>
<dbReference type="STRING" id="400727.A0A2T7P4A1"/>
<organism evidence="9 10">
    <name type="scientific">Pomacea canaliculata</name>
    <name type="common">Golden apple snail</name>
    <dbReference type="NCBI Taxonomy" id="400727"/>
    <lineage>
        <taxon>Eukaryota</taxon>
        <taxon>Metazoa</taxon>
        <taxon>Spiralia</taxon>
        <taxon>Lophotrochozoa</taxon>
        <taxon>Mollusca</taxon>
        <taxon>Gastropoda</taxon>
        <taxon>Caenogastropoda</taxon>
        <taxon>Architaenioglossa</taxon>
        <taxon>Ampullarioidea</taxon>
        <taxon>Ampullariidae</taxon>
        <taxon>Pomacea</taxon>
    </lineage>
</organism>
<evidence type="ECO:0000256" key="1">
    <source>
        <dbReference type="ARBA" id="ARBA00008871"/>
    </source>
</evidence>
<dbReference type="Proteomes" id="UP000245119">
    <property type="component" value="Linkage Group LG6"/>
</dbReference>
<feature type="disulfide bond" evidence="6">
    <location>
        <begin position="423"/>
        <end position="432"/>
    </location>
</feature>